<gene>
    <name evidence="1" type="ORF">EZS28_019037</name>
</gene>
<evidence type="ECO:0000313" key="1">
    <source>
        <dbReference type="EMBL" id="KAA6385436.1"/>
    </source>
</evidence>
<proteinExistence type="predicted"/>
<accession>A0A5J4VTC8</accession>
<sequence length="125" mass="14684">MEVHASGVNNFYFSPSYGKNEADLAFGYFSGLKKESLPEEGLPCLIELVEFFQKEANGKRSRMNQNQDDDDDNDDKYQFIKMEICLLAKDYQVLINRRKGFFSKHIMKRSHIRSVLLQHQQKRKT</sequence>
<name>A0A5J4VTC8_9EUKA</name>
<reference evidence="1 2" key="1">
    <citation type="submission" date="2019-03" db="EMBL/GenBank/DDBJ databases">
        <title>Single cell metagenomics reveals metabolic interactions within the superorganism composed of flagellate Streblomastix strix and complex community of Bacteroidetes bacteria on its surface.</title>
        <authorList>
            <person name="Treitli S.C."/>
            <person name="Kolisko M."/>
            <person name="Husnik F."/>
            <person name="Keeling P."/>
            <person name="Hampl V."/>
        </authorList>
    </citation>
    <scope>NUCLEOTIDE SEQUENCE [LARGE SCALE GENOMIC DNA]</scope>
    <source>
        <strain evidence="1">ST1C</strain>
    </source>
</reference>
<evidence type="ECO:0000313" key="2">
    <source>
        <dbReference type="Proteomes" id="UP000324800"/>
    </source>
</evidence>
<dbReference type="Proteomes" id="UP000324800">
    <property type="component" value="Unassembled WGS sequence"/>
</dbReference>
<dbReference type="EMBL" id="SNRW01005267">
    <property type="protein sequence ID" value="KAA6385436.1"/>
    <property type="molecule type" value="Genomic_DNA"/>
</dbReference>
<protein>
    <submittedName>
        <fullName evidence="1">Uncharacterized protein</fullName>
    </submittedName>
</protein>
<dbReference type="AlphaFoldDB" id="A0A5J4VTC8"/>
<organism evidence="1 2">
    <name type="scientific">Streblomastix strix</name>
    <dbReference type="NCBI Taxonomy" id="222440"/>
    <lineage>
        <taxon>Eukaryota</taxon>
        <taxon>Metamonada</taxon>
        <taxon>Preaxostyla</taxon>
        <taxon>Oxymonadida</taxon>
        <taxon>Streblomastigidae</taxon>
        <taxon>Streblomastix</taxon>
    </lineage>
</organism>
<comment type="caution">
    <text evidence="1">The sequence shown here is derived from an EMBL/GenBank/DDBJ whole genome shotgun (WGS) entry which is preliminary data.</text>
</comment>